<feature type="signal peptide" evidence="1">
    <location>
        <begin position="1"/>
        <end position="22"/>
    </location>
</feature>
<protein>
    <recommendedName>
        <fullName evidence="4">TonB-dependent receptor</fullName>
    </recommendedName>
</protein>
<dbReference type="AlphaFoldDB" id="A0A1V3IFE0"/>
<gene>
    <name evidence="2" type="ORF">BKK47_07815</name>
</gene>
<organism evidence="2 3">
    <name type="scientific">Rodentibacter mrazii</name>
    <dbReference type="NCBI Taxonomy" id="1908257"/>
    <lineage>
        <taxon>Bacteria</taxon>
        <taxon>Pseudomonadati</taxon>
        <taxon>Pseudomonadota</taxon>
        <taxon>Gammaproteobacteria</taxon>
        <taxon>Pasteurellales</taxon>
        <taxon>Pasteurellaceae</taxon>
        <taxon>Rodentibacter</taxon>
    </lineage>
</organism>
<dbReference type="EMBL" id="MLHG01000050">
    <property type="protein sequence ID" value="OOF38961.1"/>
    <property type="molecule type" value="Genomic_DNA"/>
</dbReference>
<keyword evidence="1" id="KW-0732">Signal</keyword>
<evidence type="ECO:0000256" key="1">
    <source>
        <dbReference type="SAM" id="SignalP"/>
    </source>
</evidence>
<dbReference type="STRING" id="1908257.BKK47_07815"/>
<sequence length="877" mass="100108">MMKKTQVATFISSLFFTSIAYADSSESENQLETISVIANSSSGFSGAVTLSSEDIARKPARNGNISELLKNNPAVQFSGTTNNSAQAGEIAPDLVSFHGEPYYNNSYLIDGLSNSDMLNPGSSNGGYRSAEDFTQPTSMYIAPGSPESFYINSRLLGNVAVYDSNIPAKYSRFTGGVVDAQIKEPEVSKSSGSISYRTTRDSWTSFQLSDEERLEFDNAYAESNVQPKFTKHIFDFTLNQPINDKAGILFSYNRTQSKMPEYHQGLNRWEKERRLAETFLVKGSYQTSDQHKLLATLLYSPHESVYYNDNVKNGRYVSDGGGWRANIESQYADDWGIVKSILAYQYNRNRIAYDAGTNYYNWVGNTLLSTAGTEWCSLKNKKSGKCDYKREGGIGELSSELKTLTLKQDYELEPLNWGKSEHKLSLGWQIDFASAQSERPNAVRYMQSVLNYNGKDGRVVLAPNFNSLFRNTGKNCLDCIPTEQFQNRMTYYPAFNTKVNVNNYNLYFSDEIYWQRFKFVPGVNVNYDSFLKNLNIAPRFAFNINVLNDDSFNITGGYNRYFANNMLAYALRSNIPCNREGERYADKNGVGEWKLGDCTNNSISWANSRDLKTPYSDEYNLGFNYRLADHTLVFNWVHRKSERQFTPVKQDLKKNAPKEMSNEGKGQTNTFTLSFQNNKAYQLGKILMNYRAGLRYQNRHVNYHGNYDDSLVFDPAAFNGRYYLFEGKRYATVNELPPFNFNQPWEGFLELQTDIPAWNLKWTHTLNYKTGYKAYNRYDVAQCVNSSQPQACGDYSGAVYDYRLKKYSGKATLDWHLLWALPIREQKMEVSLDVLNVFNSRIATASPRSEYLGGTESQSTTSYELGRQFWLGIAYHW</sequence>
<name>A0A1V3IFE0_9PAST</name>
<dbReference type="InterPro" id="IPR010916">
    <property type="entry name" value="TonB_box_CS"/>
</dbReference>
<keyword evidence="3" id="KW-1185">Reference proteome</keyword>
<evidence type="ECO:0000313" key="3">
    <source>
        <dbReference type="Proteomes" id="UP000189426"/>
    </source>
</evidence>
<dbReference type="PROSITE" id="PS00430">
    <property type="entry name" value="TONB_DEPENDENT_REC_1"/>
    <property type="match status" value="1"/>
</dbReference>
<comment type="caution">
    <text evidence="2">The sequence shown here is derived from an EMBL/GenBank/DDBJ whole genome shotgun (WGS) entry which is preliminary data.</text>
</comment>
<evidence type="ECO:0008006" key="4">
    <source>
        <dbReference type="Google" id="ProtNLM"/>
    </source>
</evidence>
<feature type="chain" id="PRO_5012550480" description="TonB-dependent receptor" evidence="1">
    <location>
        <begin position="23"/>
        <end position="877"/>
    </location>
</feature>
<dbReference type="RefSeq" id="WP_077494327.1">
    <property type="nucleotide sequence ID" value="NZ_MLHG01000050.1"/>
</dbReference>
<dbReference type="SUPFAM" id="SSF56935">
    <property type="entry name" value="Porins"/>
    <property type="match status" value="1"/>
</dbReference>
<dbReference type="Proteomes" id="UP000189426">
    <property type="component" value="Unassembled WGS sequence"/>
</dbReference>
<evidence type="ECO:0000313" key="2">
    <source>
        <dbReference type="EMBL" id="OOF38961.1"/>
    </source>
</evidence>
<proteinExistence type="predicted"/>
<reference evidence="2 3" key="1">
    <citation type="submission" date="2016-10" db="EMBL/GenBank/DDBJ databases">
        <title>Rodentibacter gen. nov. and new species.</title>
        <authorList>
            <person name="Christensen H."/>
        </authorList>
    </citation>
    <scope>NUCLEOTIDE SEQUENCE [LARGE SCALE GENOMIC DNA]</scope>
    <source>
        <strain evidence="2 3">Ppn418</strain>
    </source>
</reference>
<accession>A0A1V3IFE0</accession>